<protein>
    <submittedName>
        <fullName evidence="2">Mitochondrial enolase superfamily member 1</fullName>
    </submittedName>
</protein>
<proteinExistence type="predicted"/>
<dbReference type="EMBL" id="BAAFJT010000014">
    <property type="protein sequence ID" value="GAB0196159.1"/>
    <property type="molecule type" value="Genomic_DNA"/>
</dbReference>
<keyword evidence="3" id="KW-1185">Reference proteome</keyword>
<evidence type="ECO:0000313" key="3">
    <source>
        <dbReference type="Proteomes" id="UP001623348"/>
    </source>
</evidence>
<evidence type="ECO:0000313" key="2">
    <source>
        <dbReference type="EMBL" id="GAB0196159.1"/>
    </source>
</evidence>
<comment type="caution">
    <text evidence="2">The sequence shown here is derived from an EMBL/GenBank/DDBJ whole genome shotgun (WGS) entry which is preliminary data.</text>
</comment>
<feature type="compositionally biased region" description="Low complexity" evidence="1">
    <location>
        <begin position="1"/>
        <end position="19"/>
    </location>
</feature>
<name>A0ABC9XF20_GRUJA</name>
<gene>
    <name evidence="2" type="ORF">GRJ2_002081200</name>
</gene>
<feature type="region of interest" description="Disordered" evidence="1">
    <location>
        <begin position="1"/>
        <end position="49"/>
    </location>
</feature>
<reference evidence="2 3" key="1">
    <citation type="submission" date="2024-06" db="EMBL/GenBank/DDBJ databases">
        <title>The draft genome of Grus japonensis, version 3.</title>
        <authorList>
            <person name="Nabeshima K."/>
            <person name="Suzuki S."/>
            <person name="Onuma M."/>
        </authorList>
    </citation>
    <scope>NUCLEOTIDE SEQUENCE [LARGE SCALE GENOMIC DNA]</scope>
    <source>
        <strain evidence="2 3">451A</strain>
    </source>
</reference>
<dbReference type="AlphaFoldDB" id="A0ABC9XF20"/>
<sequence>MGIKPRASARASSKMSSPAEELAEQTSAPHHKKSLVPGVYSTSYPEDSYLGDETERTLSKFVDSTKLERMIDTANSRTPIQRDLEKFEDGANRNSMESNKKCRIMHVGRHRAWHQSRLGTDELPGQTSLQHTLTLNNANLILGCTMMNKASRLQEVTTLTAQCWGGHVQFWAPKFKGNMGKAEMSQQRLAR</sequence>
<organism evidence="2 3">
    <name type="scientific">Grus japonensis</name>
    <name type="common">Japanese crane</name>
    <name type="synonym">Red-crowned crane</name>
    <dbReference type="NCBI Taxonomy" id="30415"/>
    <lineage>
        <taxon>Eukaryota</taxon>
        <taxon>Metazoa</taxon>
        <taxon>Chordata</taxon>
        <taxon>Craniata</taxon>
        <taxon>Vertebrata</taxon>
        <taxon>Euteleostomi</taxon>
        <taxon>Archelosauria</taxon>
        <taxon>Archosauria</taxon>
        <taxon>Dinosauria</taxon>
        <taxon>Saurischia</taxon>
        <taxon>Theropoda</taxon>
        <taxon>Coelurosauria</taxon>
        <taxon>Aves</taxon>
        <taxon>Neognathae</taxon>
        <taxon>Neoaves</taxon>
        <taxon>Gruiformes</taxon>
        <taxon>Gruidae</taxon>
        <taxon>Grus</taxon>
    </lineage>
</organism>
<accession>A0ABC9XF20</accession>
<dbReference type="Proteomes" id="UP001623348">
    <property type="component" value="Unassembled WGS sequence"/>
</dbReference>
<evidence type="ECO:0000256" key="1">
    <source>
        <dbReference type="SAM" id="MobiDB-lite"/>
    </source>
</evidence>